<dbReference type="GeneID" id="71060083"/>
<accession>A0AAJ5NEF6</accession>
<dbReference type="Proteomes" id="UP000268684">
    <property type="component" value="Chromosome II"/>
</dbReference>
<evidence type="ECO:0000313" key="3">
    <source>
        <dbReference type="Proteomes" id="UP000268684"/>
    </source>
</evidence>
<feature type="region of interest" description="Disordered" evidence="1">
    <location>
        <begin position="40"/>
        <end position="59"/>
    </location>
</feature>
<evidence type="ECO:0000256" key="1">
    <source>
        <dbReference type="SAM" id="MobiDB-lite"/>
    </source>
</evidence>
<protein>
    <submittedName>
        <fullName evidence="2">Uncharacterized protein</fullName>
    </submittedName>
</protein>
<proteinExistence type="predicted"/>
<name>A0AAJ5NEF6_9BURK</name>
<keyword evidence="3" id="KW-1185">Reference proteome</keyword>
<reference evidence="2 3" key="1">
    <citation type="submission" date="2017-11" db="EMBL/GenBank/DDBJ databases">
        <authorList>
            <person name="Seth-Smith MB H."/>
        </authorList>
    </citation>
    <scope>NUCLEOTIDE SEQUENCE [LARGE SCALE GENOMIC DNA]</scope>
    <source>
        <strain evidence="2">E</strain>
    </source>
</reference>
<dbReference type="EMBL" id="LR025743">
    <property type="protein sequence ID" value="VBB13384.1"/>
    <property type="molecule type" value="Genomic_DNA"/>
</dbReference>
<sequence length="59" mass="6816">MKQMSGMRMRGVAFCAGCSSELPAFRHWLTRYCQTCRPSHSKKALKRIEPLTEQKQVKS</sequence>
<dbReference type="AlphaFoldDB" id="A0AAJ5NEF6"/>
<dbReference type="RefSeq" id="WP_163012893.1">
    <property type="nucleotide sequence ID" value="NZ_LR025743.1"/>
</dbReference>
<gene>
    <name evidence="2" type="ORF">BSTAB16_3569</name>
</gene>
<organism evidence="2 3">
    <name type="scientific">Burkholderia stabilis</name>
    <dbReference type="NCBI Taxonomy" id="95485"/>
    <lineage>
        <taxon>Bacteria</taxon>
        <taxon>Pseudomonadati</taxon>
        <taxon>Pseudomonadota</taxon>
        <taxon>Betaproteobacteria</taxon>
        <taxon>Burkholderiales</taxon>
        <taxon>Burkholderiaceae</taxon>
        <taxon>Burkholderia</taxon>
        <taxon>Burkholderia cepacia complex</taxon>
    </lineage>
</organism>
<evidence type="ECO:0000313" key="2">
    <source>
        <dbReference type="EMBL" id="VBB13384.1"/>
    </source>
</evidence>
<feature type="compositionally biased region" description="Basic and acidic residues" evidence="1">
    <location>
        <begin position="46"/>
        <end position="59"/>
    </location>
</feature>